<name>A0ABQ3L497_9ALTE</name>
<dbReference type="Proteomes" id="UP000659697">
    <property type="component" value="Unassembled WGS sequence"/>
</dbReference>
<evidence type="ECO:0000313" key="3">
    <source>
        <dbReference type="Proteomes" id="UP000659697"/>
    </source>
</evidence>
<feature type="signal peptide" evidence="1">
    <location>
        <begin position="1"/>
        <end position="25"/>
    </location>
</feature>
<organism evidence="2 3">
    <name type="scientific">Alishewanella longhuensis</name>
    <dbReference type="NCBI Taxonomy" id="1091037"/>
    <lineage>
        <taxon>Bacteria</taxon>
        <taxon>Pseudomonadati</taxon>
        <taxon>Pseudomonadota</taxon>
        <taxon>Gammaproteobacteria</taxon>
        <taxon>Alteromonadales</taxon>
        <taxon>Alteromonadaceae</taxon>
        <taxon>Alishewanella</taxon>
    </lineage>
</organism>
<accession>A0ABQ3L497</accession>
<reference evidence="3" key="1">
    <citation type="journal article" date="2019" name="Int. J. Syst. Evol. Microbiol.">
        <title>The Global Catalogue of Microorganisms (GCM) 10K type strain sequencing project: providing services to taxonomists for standard genome sequencing and annotation.</title>
        <authorList>
            <consortium name="The Broad Institute Genomics Platform"/>
            <consortium name="The Broad Institute Genome Sequencing Center for Infectious Disease"/>
            <person name="Wu L."/>
            <person name="Ma J."/>
        </authorList>
    </citation>
    <scope>NUCLEOTIDE SEQUENCE [LARGE SCALE GENOMIC DNA]</scope>
    <source>
        <strain evidence="3">CGMCC 1.7003</strain>
    </source>
</reference>
<dbReference type="InterPro" id="IPR008969">
    <property type="entry name" value="CarboxyPept-like_regulatory"/>
</dbReference>
<dbReference type="SUPFAM" id="SSF49503">
    <property type="entry name" value="Cupredoxins"/>
    <property type="match status" value="1"/>
</dbReference>
<dbReference type="SUPFAM" id="SSF49464">
    <property type="entry name" value="Carboxypeptidase regulatory domain-like"/>
    <property type="match status" value="1"/>
</dbReference>
<dbReference type="InterPro" id="IPR008972">
    <property type="entry name" value="Cupredoxin"/>
</dbReference>
<dbReference type="InterPro" id="IPR034242">
    <property type="entry name" value="MauL"/>
</dbReference>
<dbReference type="CDD" id="cd04221">
    <property type="entry name" value="MauL"/>
    <property type="match status" value="1"/>
</dbReference>
<proteinExistence type="predicted"/>
<gene>
    <name evidence="2" type="ORF">GCM10010919_32890</name>
</gene>
<keyword evidence="1" id="KW-0732">Signal</keyword>
<protein>
    <submittedName>
        <fullName evidence="2">Methylamine utilization protein</fullName>
    </submittedName>
</protein>
<keyword evidence="3" id="KW-1185">Reference proteome</keyword>
<dbReference type="Gene3D" id="2.60.40.420">
    <property type="entry name" value="Cupredoxins - blue copper proteins"/>
    <property type="match status" value="1"/>
</dbReference>
<dbReference type="EMBL" id="BNAO01000011">
    <property type="protein sequence ID" value="GHG77335.1"/>
    <property type="molecule type" value="Genomic_DNA"/>
</dbReference>
<comment type="caution">
    <text evidence="2">The sequence shown here is derived from an EMBL/GenBank/DDBJ whole genome shotgun (WGS) entry which is preliminary data.</text>
</comment>
<evidence type="ECO:0000256" key="1">
    <source>
        <dbReference type="SAM" id="SignalP"/>
    </source>
</evidence>
<evidence type="ECO:0000313" key="2">
    <source>
        <dbReference type="EMBL" id="GHG77335.1"/>
    </source>
</evidence>
<feature type="chain" id="PRO_5047244662" evidence="1">
    <location>
        <begin position="26"/>
        <end position="207"/>
    </location>
</feature>
<sequence>MLLSLKLSSSWLLGLLYCYSTTLYANTVTVSVVDGDGKPVSAAVVFLESTAASAALQAAAPVKIVQRDKSFIPEITIVPRGTAVSFPNEDTVRHHVYSFSPVKQFEIKLYVGTPTEPVVFEQSGVAVLGCNIHDEMIAWVVVLDTPYYASSDAAGMVNLSNIPEGDYTLRVWHKDLLSETDIPSIALSVTATNSPQRVILPQLVPMF</sequence>